<dbReference type="Pfam" id="PF19833">
    <property type="entry name" value="RecG_dom3_C"/>
    <property type="match status" value="1"/>
</dbReference>
<dbReference type="Pfam" id="PF00270">
    <property type="entry name" value="DEAD"/>
    <property type="match status" value="1"/>
</dbReference>
<dbReference type="RefSeq" id="WP_158424128.1">
    <property type="nucleotide sequence ID" value="NZ_JAOQJQ010000001.1"/>
</dbReference>
<keyword evidence="19" id="KW-1185">Reference proteome</keyword>
<feature type="domain" description="Helicase ATP-binding" evidence="16">
    <location>
        <begin position="271"/>
        <end position="434"/>
    </location>
</feature>
<evidence type="ECO:0000256" key="7">
    <source>
        <dbReference type="ARBA" id="ARBA00022840"/>
    </source>
</evidence>
<dbReference type="NCBIfam" id="NF008168">
    <property type="entry name" value="PRK10917.2-2"/>
    <property type="match status" value="1"/>
</dbReference>
<dbReference type="InterPro" id="IPR033454">
    <property type="entry name" value="RecG_wedge"/>
</dbReference>
<evidence type="ECO:0000256" key="12">
    <source>
        <dbReference type="ARBA" id="ARBA00034617"/>
    </source>
</evidence>
<evidence type="ECO:0000256" key="8">
    <source>
        <dbReference type="ARBA" id="ARBA00023125"/>
    </source>
</evidence>
<dbReference type="PANTHER" id="PTHR47964:SF1">
    <property type="entry name" value="ATP-DEPENDENT DNA HELICASE HOMOLOG RECG, CHLOROPLASTIC"/>
    <property type="match status" value="1"/>
</dbReference>
<dbReference type="SMART" id="SM00490">
    <property type="entry name" value="HELICc"/>
    <property type="match status" value="1"/>
</dbReference>
<evidence type="ECO:0000256" key="11">
    <source>
        <dbReference type="ARBA" id="ARBA00023235"/>
    </source>
</evidence>
<dbReference type="EC" id="5.6.2.4" evidence="13 15"/>
<dbReference type="PROSITE" id="PS51194">
    <property type="entry name" value="HELICASE_CTER"/>
    <property type="match status" value="1"/>
</dbReference>
<evidence type="ECO:0000256" key="1">
    <source>
        <dbReference type="ARBA" id="ARBA00007504"/>
    </source>
</evidence>
<evidence type="ECO:0000259" key="16">
    <source>
        <dbReference type="PROSITE" id="PS51192"/>
    </source>
</evidence>
<dbReference type="InterPro" id="IPR004609">
    <property type="entry name" value="ATP-dep_DNA_helicase_RecG"/>
</dbReference>
<keyword evidence="4 15" id="KW-0227">DNA damage</keyword>
<dbReference type="PROSITE" id="PS51192">
    <property type="entry name" value="HELICASE_ATP_BIND_1"/>
    <property type="match status" value="1"/>
</dbReference>
<sequence length="685" mass="77844">MNIDSSIREIKGIGTKTEELFRNAGVYTVGDILLYFPRDYERYPKPVAPAEAVADRKNAIVAKLRQKPVLIPGSRLNMVTAEIGSDDLRFRLSWFRSPFVRSLLKPGKTYIFYGIVRQKKQMFTMDQPEIFEPEKYEAVSATLQPVYPLSGGLNNHLIQRTVQTCLKEMALTLEYLPEELRTRNHLCEYNFAIENIHFPQDEESCIAARNRLVFDEFLFFILSMRFGREQSAQFETDYRIKDHDFTDHILRKLPYQLTDAQLRAFEDIKKDMKSGCAMQRLIQGDVGSGKTIVAFLAMFHAAHQGYQAALMAPTDVLARQHYEKLTALCREQHLSFPVVLLTGSLSARQKREAFEMLASSSGALIVGTHALIQEKPEYKNLALVITDEQHRFGVKQRETFSKKGMHPHILVMSATPIPRTLAIILYGDLDISVIDQVPARRLPIKNCVVDTGFRQKAYTFILKEIQAGHQAYVICPFVEASETLEGENVLDYSAQLKQLFGAQCTVGCLHGKMKPDEKNEIMEAFLKNEIQVLVSTTVVEVGVDVPNATVIMIENAERFGLAQLHQLRGRVGRGSAQSYCIMIDGSGNKKQNKRLEILNKTNDGFEIASQDLKLRGPGDFFGIRQSGEFSFRLADIFQDSDLLKKAAYEAGLVIKEDHQLEQECNFKLKKRLEAYKKDFSRQLNL</sequence>
<dbReference type="EMBL" id="JAOQJQ010000001">
    <property type="protein sequence ID" value="MCU6761289.1"/>
    <property type="molecule type" value="Genomic_DNA"/>
</dbReference>
<evidence type="ECO:0000313" key="18">
    <source>
        <dbReference type="EMBL" id="MCU6761289.1"/>
    </source>
</evidence>
<comment type="caution">
    <text evidence="18">The sequence shown here is derived from an EMBL/GenBank/DDBJ whole genome shotgun (WGS) entry which is preliminary data.</text>
</comment>
<dbReference type="PANTHER" id="PTHR47964">
    <property type="entry name" value="ATP-DEPENDENT DNA HELICASE HOMOLOG RECG, CHLOROPLASTIC"/>
    <property type="match status" value="1"/>
</dbReference>
<evidence type="ECO:0000256" key="9">
    <source>
        <dbReference type="ARBA" id="ARBA00023172"/>
    </source>
</evidence>
<keyword evidence="3 15" id="KW-0547">Nucleotide-binding</keyword>
<dbReference type="Pfam" id="PF00271">
    <property type="entry name" value="Helicase_C"/>
    <property type="match status" value="1"/>
</dbReference>
<dbReference type="Proteomes" id="UP001652442">
    <property type="component" value="Unassembled WGS sequence"/>
</dbReference>
<evidence type="ECO:0000256" key="13">
    <source>
        <dbReference type="ARBA" id="ARBA00034808"/>
    </source>
</evidence>
<gene>
    <name evidence="18" type="primary">recG</name>
    <name evidence="18" type="ORF">OCV88_02915</name>
</gene>
<comment type="catalytic activity">
    <reaction evidence="14 15">
        <text>ATP + H2O = ADP + phosphate + H(+)</text>
        <dbReference type="Rhea" id="RHEA:13065"/>
        <dbReference type="ChEBI" id="CHEBI:15377"/>
        <dbReference type="ChEBI" id="CHEBI:15378"/>
        <dbReference type="ChEBI" id="CHEBI:30616"/>
        <dbReference type="ChEBI" id="CHEBI:43474"/>
        <dbReference type="ChEBI" id="CHEBI:456216"/>
        <dbReference type="EC" id="5.6.2.4"/>
    </reaction>
</comment>
<organism evidence="18 19">
    <name type="scientific">Brotonthovivens ammoniilytica</name>
    <dbReference type="NCBI Taxonomy" id="2981725"/>
    <lineage>
        <taxon>Bacteria</taxon>
        <taxon>Bacillati</taxon>
        <taxon>Bacillota</taxon>
        <taxon>Clostridia</taxon>
        <taxon>Lachnospirales</taxon>
        <taxon>Lachnospiraceae</taxon>
        <taxon>Brotonthovivens</taxon>
    </lineage>
</organism>
<dbReference type="InterPro" id="IPR001650">
    <property type="entry name" value="Helicase_C-like"/>
</dbReference>
<dbReference type="GO" id="GO:0016787">
    <property type="term" value="F:hydrolase activity"/>
    <property type="evidence" value="ECO:0007669"/>
    <property type="project" value="UniProtKB-KW"/>
</dbReference>
<dbReference type="Gene3D" id="2.40.50.140">
    <property type="entry name" value="Nucleic acid-binding proteins"/>
    <property type="match status" value="1"/>
</dbReference>
<dbReference type="NCBIfam" id="TIGR00643">
    <property type="entry name" value="recG"/>
    <property type="match status" value="1"/>
</dbReference>
<dbReference type="InterPro" id="IPR011545">
    <property type="entry name" value="DEAD/DEAH_box_helicase_dom"/>
</dbReference>
<keyword evidence="8" id="KW-0238">DNA-binding</keyword>
<keyword evidence="10 15" id="KW-0234">DNA repair</keyword>
<evidence type="ECO:0000256" key="4">
    <source>
        <dbReference type="ARBA" id="ARBA00022763"/>
    </source>
</evidence>
<keyword evidence="6 15" id="KW-0347">Helicase</keyword>
<dbReference type="Pfam" id="PF17191">
    <property type="entry name" value="RecG_wedge"/>
    <property type="match status" value="1"/>
</dbReference>
<dbReference type="CDD" id="cd17992">
    <property type="entry name" value="DEXHc_RecG"/>
    <property type="match status" value="1"/>
</dbReference>
<proteinExistence type="inferred from homology"/>
<evidence type="ECO:0000256" key="5">
    <source>
        <dbReference type="ARBA" id="ARBA00022801"/>
    </source>
</evidence>
<keyword evidence="5 15" id="KW-0378">Hydrolase</keyword>
<dbReference type="InterPro" id="IPR027417">
    <property type="entry name" value="P-loop_NTPase"/>
</dbReference>
<keyword evidence="7 15" id="KW-0067">ATP-binding</keyword>
<keyword evidence="11" id="KW-0413">Isomerase</keyword>
<protein>
    <recommendedName>
        <fullName evidence="2 15">ATP-dependent DNA helicase RecG</fullName>
        <ecNumber evidence="13 15">5.6.2.4</ecNumber>
    </recommendedName>
</protein>
<dbReference type="GO" id="GO:0003678">
    <property type="term" value="F:DNA helicase activity"/>
    <property type="evidence" value="ECO:0007669"/>
    <property type="project" value="UniProtKB-EC"/>
</dbReference>
<dbReference type="NCBIfam" id="NF008165">
    <property type="entry name" value="PRK10917.1-3"/>
    <property type="match status" value="1"/>
</dbReference>
<dbReference type="InterPro" id="IPR014001">
    <property type="entry name" value="Helicase_ATP-bd"/>
</dbReference>
<dbReference type="InterPro" id="IPR047112">
    <property type="entry name" value="RecG/Mfd"/>
</dbReference>
<keyword evidence="9 15" id="KW-0233">DNA recombination</keyword>
<comment type="similarity">
    <text evidence="1 15">Belongs to the helicase family. RecG subfamily.</text>
</comment>
<dbReference type="SMART" id="SM00487">
    <property type="entry name" value="DEXDc"/>
    <property type="match status" value="1"/>
</dbReference>
<evidence type="ECO:0000256" key="6">
    <source>
        <dbReference type="ARBA" id="ARBA00022806"/>
    </source>
</evidence>
<evidence type="ECO:0000259" key="17">
    <source>
        <dbReference type="PROSITE" id="PS51194"/>
    </source>
</evidence>
<dbReference type="Gene3D" id="3.40.50.300">
    <property type="entry name" value="P-loop containing nucleotide triphosphate hydrolases"/>
    <property type="match status" value="2"/>
</dbReference>
<name>A0ABT2TGH2_9FIRM</name>
<dbReference type="SUPFAM" id="SSF50249">
    <property type="entry name" value="Nucleic acid-binding proteins"/>
    <property type="match status" value="1"/>
</dbReference>
<evidence type="ECO:0000313" key="19">
    <source>
        <dbReference type="Proteomes" id="UP001652442"/>
    </source>
</evidence>
<accession>A0ABT2TGH2</accession>
<dbReference type="InterPro" id="IPR012340">
    <property type="entry name" value="NA-bd_OB-fold"/>
</dbReference>
<evidence type="ECO:0000256" key="14">
    <source>
        <dbReference type="ARBA" id="ARBA00048988"/>
    </source>
</evidence>
<feature type="domain" description="Helicase C-terminal" evidence="17">
    <location>
        <begin position="453"/>
        <end position="613"/>
    </location>
</feature>
<evidence type="ECO:0000256" key="3">
    <source>
        <dbReference type="ARBA" id="ARBA00022741"/>
    </source>
</evidence>
<dbReference type="SUPFAM" id="SSF52540">
    <property type="entry name" value="P-loop containing nucleoside triphosphate hydrolases"/>
    <property type="match status" value="2"/>
</dbReference>
<comment type="catalytic activity">
    <reaction evidence="12 15">
        <text>Couples ATP hydrolysis with the unwinding of duplex DNA by translocating in the 3'-5' direction.</text>
        <dbReference type="EC" id="5.6.2.4"/>
    </reaction>
</comment>
<evidence type="ECO:0000256" key="10">
    <source>
        <dbReference type="ARBA" id="ARBA00023204"/>
    </source>
</evidence>
<dbReference type="InterPro" id="IPR045562">
    <property type="entry name" value="RecG_dom3_C"/>
</dbReference>
<evidence type="ECO:0000256" key="2">
    <source>
        <dbReference type="ARBA" id="ARBA00017846"/>
    </source>
</evidence>
<reference evidence="18 19" key="1">
    <citation type="journal article" date="2021" name="ISME Commun">
        <title>Automated analysis of genomic sequences facilitates high-throughput and comprehensive description of bacteria.</title>
        <authorList>
            <person name="Hitch T.C.A."/>
        </authorList>
    </citation>
    <scope>NUCLEOTIDE SEQUENCE [LARGE SCALE GENOMIC DNA]</scope>
    <source>
        <strain evidence="18 19">Sanger_109</strain>
    </source>
</reference>
<comment type="function">
    <text evidence="15">Plays a critical role in recombination and DNA repair. Helps process Holliday junction intermediates to mature products by catalyzing branch migration. Has replication fork regression activity, unwinds stalled or blocked replication forks to make a HJ that can be resolved. Has a DNA unwinding activity characteristic of a DNA helicase with 3'-5' polarity.</text>
</comment>
<evidence type="ECO:0000256" key="15">
    <source>
        <dbReference type="RuleBase" id="RU363016"/>
    </source>
</evidence>